<gene>
    <name evidence="2" type="ORF">NCTC10125_00777</name>
</gene>
<evidence type="ECO:0000313" key="2">
    <source>
        <dbReference type="EMBL" id="VEU62788.1"/>
    </source>
</evidence>
<dbReference type="AlphaFoldDB" id="A0AAJ5TCZ6"/>
<dbReference type="Proteomes" id="UP000289629">
    <property type="component" value="Chromosome"/>
</dbReference>
<evidence type="ECO:0008006" key="4">
    <source>
        <dbReference type="Google" id="ProtNLM"/>
    </source>
</evidence>
<proteinExistence type="predicted"/>
<sequence length="359" mass="41833">MNFKKINKIFKPLFINLVLFPPVFFITAACGSSNSEIKFSEQAKNGIENAKKLKSLTNSSNLIEVSPENRTKIYQNKDAKFYLFDLNSLSNSEKSAETIPEYKTNFNPNSEISYLVLINRYYNSKQLQSKKKKLNQDPNSVYIPNVDQKSLDFWYIYVLPTLVGFSEIEIGGKKTLINEKTTKLPRKLTPYSSVELKLLKKNFINKDNKNYLQINVNQMLNSFAFRQKDPKCQNCPETNVFGFSDSVKYPNYKLVFDSLDSAKKTIKFKIHKQNDNLINERKVKNEINSNISTMNFVYRAKEYKTNSNPDNYFEKNVDQKDKTSEFPFVRFYTQSFVVPFEGSENDFDSDFKILIEKSE</sequence>
<feature type="chain" id="PRO_5042603445" description="Lipoprotein" evidence="1">
    <location>
        <begin position="29"/>
        <end position="359"/>
    </location>
</feature>
<evidence type="ECO:0000313" key="3">
    <source>
        <dbReference type="Proteomes" id="UP000289629"/>
    </source>
</evidence>
<dbReference type="KEGG" id="mds:MDIS_04105"/>
<evidence type="ECO:0000256" key="1">
    <source>
        <dbReference type="SAM" id="SignalP"/>
    </source>
</evidence>
<accession>A0AAJ5TCZ6</accession>
<dbReference type="RefSeq" id="WP_232034218.1">
    <property type="nucleotide sequence ID" value="NZ_CP007229.1"/>
</dbReference>
<organism evidence="2 3">
    <name type="scientific">Mesomycoplasma dispar</name>
    <dbReference type="NCBI Taxonomy" id="86660"/>
    <lineage>
        <taxon>Bacteria</taxon>
        <taxon>Bacillati</taxon>
        <taxon>Mycoplasmatota</taxon>
        <taxon>Mycoplasmoidales</taxon>
        <taxon>Metamycoplasmataceae</taxon>
        <taxon>Mesomycoplasma</taxon>
    </lineage>
</organism>
<name>A0AAJ5TCZ6_9BACT</name>
<protein>
    <recommendedName>
        <fullName evidence="4">Lipoprotein</fullName>
    </recommendedName>
</protein>
<keyword evidence="1" id="KW-0732">Signal</keyword>
<dbReference type="EMBL" id="LR214971">
    <property type="protein sequence ID" value="VEU62788.1"/>
    <property type="molecule type" value="Genomic_DNA"/>
</dbReference>
<dbReference type="PROSITE" id="PS51257">
    <property type="entry name" value="PROKAR_LIPOPROTEIN"/>
    <property type="match status" value="1"/>
</dbReference>
<feature type="signal peptide" evidence="1">
    <location>
        <begin position="1"/>
        <end position="28"/>
    </location>
</feature>
<reference evidence="2 3" key="1">
    <citation type="submission" date="2019-01" db="EMBL/GenBank/DDBJ databases">
        <authorList>
            <consortium name="Pathogen Informatics"/>
        </authorList>
    </citation>
    <scope>NUCLEOTIDE SEQUENCE [LARGE SCALE GENOMIC DNA]</scope>
    <source>
        <strain evidence="2 3">NCTC10125</strain>
    </source>
</reference>